<dbReference type="RefSeq" id="WP_301697132.1">
    <property type="nucleotide sequence ID" value="NZ_JAUJYW010000002.1"/>
</dbReference>
<name>A0ABT8PSZ0_9ENTR</name>
<reference evidence="1 2" key="1">
    <citation type="submission" date="2023-07" db="EMBL/GenBank/DDBJ databases">
        <title>Citrobacter selenititolerans sp. nov., isolated from seleniferous soil.</title>
        <authorList>
            <person name="Zhang S."/>
            <person name="Li K."/>
            <person name="Peng J."/>
            <person name="Wang H."/>
            <person name="Sun J."/>
            <person name="Guo Y."/>
        </authorList>
    </citation>
    <scope>NUCLEOTIDE SEQUENCE [LARGE SCALE GENOMIC DNA]</scope>
    <source>
        <strain evidence="1 2">S2-9</strain>
    </source>
</reference>
<dbReference type="EMBL" id="JAUJYW010000002">
    <property type="protein sequence ID" value="MDN8598624.1"/>
    <property type="molecule type" value="Genomic_DNA"/>
</dbReference>
<dbReference type="Pfam" id="PF13262">
    <property type="entry name" value="DUF4054"/>
    <property type="match status" value="1"/>
</dbReference>
<evidence type="ECO:0000313" key="1">
    <source>
        <dbReference type="EMBL" id="MDN8598624.1"/>
    </source>
</evidence>
<dbReference type="Proteomes" id="UP001174867">
    <property type="component" value="Unassembled WGS sequence"/>
</dbReference>
<gene>
    <name evidence="1" type="ORF">Q0A17_04200</name>
</gene>
<keyword evidence="2" id="KW-1185">Reference proteome</keyword>
<sequence length="147" mass="16411">MGIVVFDVEAFRRRYPEFATVPNELLQEYFTEATIYLDNTDCSRVTDLAQRAMLLNMLTAHITQLNAGSNGKGASELVGRISSATQGSVSVSADMGPVSNTEAWYLQTKYGATYWNATAPYRTMQYSPGRSYAATGYRSTLRVRRPW</sequence>
<organism evidence="1 2">
    <name type="scientific">Citrobacter enshiensis</name>
    <dbReference type="NCBI Taxonomy" id="2971264"/>
    <lineage>
        <taxon>Bacteria</taxon>
        <taxon>Pseudomonadati</taxon>
        <taxon>Pseudomonadota</taxon>
        <taxon>Gammaproteobacteria</taxon>
        <taxon>Enterobacterales</taxon>
        <taxon>Enterobacteriaceae</taxon>
        <taxon>Citrobacter</taxon>
    </lineage>
</organism>
<comment type="caution">
    <text evidence="1">The sequence shown here is derived from an EMBL/GenBank/DDBJ whole genome shotgun (WGS) entry which is preliminary data.</text>
</comment>
<proteinExistence type="predicted"/>
<dbReference type="InterPro" id="IPR025127">
    <property type="entry name" value="DUF4054"/>
</dbReference>
<protein>
    <submittedName>
        <fullName evidence="1">DUF4054 domain-containing protein</fullName>
    </submittedName>
</protein>
<evidence type="ECO:0000313" key="2">
    <source>
        <dbReference type="Proteomes" id="UP001174867"/>
    </source>
</evidence>
<accession>A0ABT8PSZ0</accession>